<evidence type="ECO:0000313" key="3">
    <source>
        <dbReference type="Proteomes" id="UP000041254"/>
    </source>
</evidence>
<dbReference type="VEuPathDB" id="CryptoDB:Vbra_1523"/>
<dbReference type="InParanoid" id="A0A0G4EP68"/>
<reference evidence="2 3" key="1">
    <citation type="submission" date="2014-11" db="EMBL/GenBank/DDBJ databases">
        <authorList>
            <person name="Zhu J."/>
            <person name="Qi W."/>
            <person name="Song R."/>
        </authorList>
    </citation>
    <scope>NUCLEOTIDE SEQUENCE [LARGE SCALE GENOMIC DNA]</scope>
</reference>
<feature type="compositionally biased region" description="Basic and acidic residues" evidence="1">
    <location>
        <begin position="1"/>
        <end position="11"/>
    </location>
</feature>
<evidence type="ECO:0000313" key="2">
    <source>
        <dbReference type="EMBL" id="CEL99607.1"/>
    </source>
</evidence>
<feature type="region of interest" description="Disordered" evidence="1">
    <location>
        <begin position="1"/>
        <end position="39"/>
    </location>
</feature>
<gene>
    <name evidence="2" type="ORF">Vbra_1523</name>
</gene>
<evidence type="ECO:0000256" key="1">
    <source>
        <dbReference type="SAM" id="MobiDB-lite"/>
    </source>
</evidence>
<dbReference type="EMBL" id="CDMY01000284">
    <property type="protein sequence ID" value="CEL99607.1"/>
    <property type="molecule type" value="Genomic_DNA"/>
</dbReference>
<protein>
    <submittedName>
        <fullName evidence="2">Uncharacterized protein</fullName>
    </submittedName>
</protein>
<dbReference type="Proteomes" id="UP000041254">
    <property type="component" value="Unassembled WGS sequence"/>
</dbReference>
<feature type="compositionally biased region" description="Basic and acidic residues" evidence="1">
    <location>
        <begin position="259"/>
        <end position="270"/>
    </location>
</feature>
<dbReference type="AlphaFoldDB" id="A0A0G4EP68"/>
<keyword evidence="3" id="KW-1185">Reference proteome</keyword>
<accession>A0A0G4EP68</accession>
<organism evidence="2 3">
    <name type="scientific">Vitrella brassicaformis (strain CCMP3155)</name>
    <dbReference type="NCBI Taxonomy" id="1169540"/>
    <lineage>
        <taxon>Eukaryota</taxon>
        <taxon>Sar</taxon>
        <taxon>Alveolata</taxon>
        <taxon>Colpodellida</taxon>
        <taxon>Vitrellaceae</taxon>
        <taxon>Vitrella</taxon>
    </lineage>
</organism>
<name>A0A0G4EP68_VITBC</name>
<proteinExistence type="predicted"/>
<feature type="region of interest" description="Disordered" evidence="1">
    <location>
        <begin position="231"/>
        <end position="310"/>
    </location>
</feature>
<sequence>MAQLHETETSRRKGGTPLAAADSAEDNARKGGSASSSFRGFLDWDSRRLAPSGNNTSAFSPASFLGELKRLFIRDPSAPLPPISMPPHLAFVQMSSNATHSPGQRVRSTVRNGPSMSLPDMTLASGGLDAQQVTMLADKERPIMMTNASVLPAGPFDTAKNGSRDMQAASLGDLLERVRAPSAPKKPFHVSVAQNSTEGDLASEADHLMAVSQTAANNKAKAKTFRLAPEETPEVDTFTGDLDAGPVSTGRGSFIQRFQTDRQATRRGTRDINGGDDPSWGEEVPTGDRGDGGDMIQDDSPATPMSDPSRSLYDIRPPMAPVASPPIGFTSMSAAAYSGRPAAPLGPEDAGDMRMLLKNTAAQYQMKASLYRPPSPLQTAVGPMYSDEPEGYANNEAAYGPIAPLQMRRPAALPMFRYGGSSGYGEGVPDMQGFDGFIEMRAEKRRQRRRRRTRAHR</sequence>